<gene>
    <name evidence="6" type="ORF">PIB30_043361</name>
</gene>
<dbReference type="InterPro" id="IPR015300">
    <property type="entry name" value="DNA-bd_pseudobarrel_sf"/>
</dbReference>
<evidence type="ECO:0008006" key="8">
    <source>
        <dbReference type="Google" id="ProtNLM"/>
    </source>
</evidence>
<evidence type="ECO:0000256" key="5">
    <source>
        <dbReference type="ARBA" id="ARBA00023242"/>
    </source>
</evidence>
<comment type="subcellular location">
    <subcellularLocation>
        <location evidence="1">Nucleus</location>
    </subcellularLocation>
</comment>
<dbReference type="SUPFAM" id="SSF101936">
    <property type="entry name" value="DNA-binding pseudobarrel domain"/>
    <property type="match status" value="1"/>
</dbReference>
<dbReference type="Proteomes" id="UP001341840">
    <property type="component" value="Unassembled WGS sequence"/>
</dbReference>
<name>A0ABU6WIA5_9FABA</name>
<evidence type="ECO:0000313" key="6">
    <source>
        <dbReference type="EMBL" id="MED6184028.1"/>
    </source>
</evidence>
<keyword evidence="5" id="KW-0539">Nucleus</keyword>
<organism evidence="6 7">
    <name type="scientific">Stylosanthes scabra</name>
    <dbReference type="NCBI Taxonomy" id="79078"/>
    <lineage>
        <taxon>Eukaryota</taxon>
        <taxon>Viridiplantae</taxon>
        <taxon>Streptophyta</taxon>
        <taxon>Embryophyta</taxon>
        <taxon>Tracheophyta</taxon>
        <taxon>Spermatophyta</taxon>
        <taxon>Magnoliopsida</taxon>
        <taxon>eudicotyledons</taxon>
        <taxon>Gunneridae</taxon>
        <taxon>Pentapetalae</taxon>
        <taxon>rosids</taxon>
        <taxon>fabids</taxon>
        <taxon>Fabales</taxon>
        <taxon>Fabaceae</taxon>
        <taxon>Papilionoideae</taxon>
        <taxon>50 kb inversion clade</taxon>
        <taxon>dalbergioids sensu lato</taxon>
        <taxon>Dalbergieae</taxon>
        <taxon>Pterocarpus clade</taxon>
        <taxon>Stylosanthes</taxon>
    </lineage>
</organism>
<protein>
    <recommendedName>
        <fullName evidence="8">TF-B3 domain-containing protein</fullName>
    </recommendedName>
</protein>
<proteinExistence type="predicted"/>
<comment type="caution">
    <text evidence="6">The sequence shown here is derived from an EMBL/GenBank/DDBJ whole genome shotgun (WGS) entry which is preliminary data.</text>
</comment>
<evidence type="ECO:0000313" key="7">
    <source>
        <dbReference type="Proteomes" id="UP001341840"/>
    </source>
</evidence>
<evidence type="ECO:0000256" key="4">
    <source>
        <dbReference type="ARBA" id="ARBA00023163"/>
    </source>
</evidence>
<reference evidence="6 7" key="1">
    <citation type="journal article" date="2023" name="Plants (Basel)">
        <title>Bridging the Gap: Combining Genomics and Transcriptomics Approaches to Understand Stylosanthes scabra, an Orphan Legume from the Brazilian Caatinga.</title>
        <authorList>
            <person name="Ferreira-Neto J.R.C."/>
            <person name="da Silva M.D."/>
            <person name="Binneck E."/>
            <person name="de Melo N.F."/>
            <person name="da Silva R.H."/>
            <person name="de Melo A.L.T.M."/>
            <person name="Pandolfi V."/>
            <person name="Bustamante F.O."/>
            <person name="Brasileiro-Vidal A.C."/>
            <person name="Benko-Iseppon A.M."/>
        </authorList>
    </citation>
    <scope>NUCLEOTIDE SEQUENCE [LARGE SCALE GENOMIC DNA]</scope>
    <source>
        <tissue evidence="6">Leaves</tissue>
    </source>
</reference>
<keyword evidence="4" id="KW-0804">Transcription</keyword>
<dbReference type="EMBL" id="JASCZI010181495">
    <property type="protein sequence ID" value="MED6184028.1"/>
    <property type="molecule type" value="Genomic_DNA"/>
</dbReference>
<keyword evidence="3" id="KW-0238">DNA-binding</keyword>
<dbReference type="Gene3D" id="2.40.330.10">
    <property type="entry name" value="DNA-binding pseudobarrel domain"/>
    <property type="match status" value="1"/>
</dbReference>
<keyword evidence="7" id="KW-1185">Reference proteome</keyword>
<sequence>MASTHPDRNVLRNFRFGCYTKKLAKSYMKSNNLYVPVGFGEELRLFGRRSTWTIIGPLGIDNRLFTFQATNKHDRNSLEYYLGGSGWQRFRKEYRLRTFDSLEFHIIDWRKKAIRVRMMRYHRGG</sequence>
<accession>A0ABU6WIA5</accession>
<evidence type="ECO:0000256" key="2">
    <source>
        <dbReference type="ARBA" id="ARBA00023015"/>
    </source>
</evidence>
<keyword evidence="2" id="KW-0805">Transcription regulation</keyword>
<evidence type="ECO:0000256" key="3">
    <source>
        <dbReference type="ARBA" id="ARBA00023125"/>
    </source>
</evidence>
<evidence type="ECO:0000256" key="1">
    <source>
        <dbReference type="ARBA" id="ARBA00004123"/>
    </source>
</evidence>